<sequence>MAGIRQVHDLVRSIKVRRIAVFSLYNEHGIADDYVIFLLEKLREFVERIVVVSNGNLSKLSEIAIKASCDQLLVRENVGFDVWGYKTGIDAVGFDALSEYDELILLNDTCYGPLFPFSEMFSEMERRDCDFWGSAAHSQMTPNPFTGTGHLPRHLTANFIAIREKMLKSRAFKTYWENLPAIKTYIDAIMLHESQFTKHFTDLGYSAEAYVDPDKYGSHYPAFINVDETIINRFPLLKRRPFFHDPTFLNAQGIDLPRALRVLEETSDYDLNLIWRNVLRTSELRNLNTNAALMSVLPDERAKDGDAPSDYGKIAVCAHIYYTDMLEEILALTGNIPVPYDFIATTDTPEKKAEIEATLAKRPGVKNVIVRIVEKNRGRDMSSLFISLRDLLVDDRYDLVCRLHTKKSPQVQASRSNLFKRHMLENLLNTRGYVHNVLDMFHDNPLVGLAVPPVVHISYPTMGHAWFFNRPKVEETARLLNIKVKFDHDTPVAAYGTMFWFRPRALRKIFEHKWKWEDFNAEPNHVDGGLAHVLERLIAYAAQDAGYTTRHIMCAHQAAHNYTMLEFKLQKLASLMPSGDFPWQCHLLSEWKKAGYPVANHLPPAASSSQTSVTSVKRSLGKLNLAIKNSLWFRAPTLFKILRPIYRAVAKP</sequence>
<proteinExistence type="predicted"/>
<keyword evidence="2" id="KW-1185">Reference proteome</keyword>
<evidence type="ECO:0000313" key="2">
    <source>
        <dbReference type="Proteomes" id="UP000275530"/>
    </source>
</evidence>
<dbReference type="AlphaFoldDB" id="A0A6M7TLQ7"/>
<dbReference type="Proteomes" id="UP000275530">
    <property type="component" value="Unassembled WGS sequence"/>
</dbReference>
<organism evidence="1 2">
    <name type="scientific">Mesorhizobium jarvisii</name>
    <dbReference type="NCBI Taxonomy" id="1777867"/>
    <lineage>
        <taxon>Bacteria</taxon>
        <taxon>Pseudomonadati</taxon>
        <taxon>Pseudomonadota</taxon>
        <taxon>Alphaproteobacteria</taxon>
        <taxon>Hyphomicrobiales</taxon>
        <taxon>Phyllobacteriaceae</taxon>
        <taxon>Mesorhizobium</taxon>
    </lineage>
</organism>
<dbReference type="InterPro" id="IPR007739">
    <property type="entry name" value="RgpF"/>
</dbReference>
<dbReference type="EMBL" id="QZXA01000001">
    <property type="protein sequence ID" value="RJT37775.1"/>
    <property type="molecule type" value="Genomic_DNA"/>
</dbReference>
<reference evidence="1 2" key="1">
    <citation type="submission" date="2018-09" db="EMBL/GenBank/DDBJ databases">
        <title>Mesorhizobium carmichaelinearum sp. nov. isolated from Carmichaelinea spp. root nodules in New Zealand.</title>
        <authorList>
            <person name="De Meyer S.E."/>
        </authorList>
    </citation>
    <scope>NUCLEOTIDE SEQUENCE [LARGE SCALE GENOMIC DNA]</scope>
    <source>
        <strain evidence="1 2">LMG 28313</strain>
    </source>
</reference>
<accession>A0A6M7TLQ7</accession>
<comment type="caution">
    <text evidence="1">The sequence shown here is derived from an EMBL/GenBank/DDBJ whole genome shotgun (WGS) entry which is preliminary data.</text>
</comment>
<dbReference type="Pfam" id="PF05045">
    <property type="entry name" value="RgpF"/>
    <property type="match status" value="1"/>
</dbReference>
<name>A0A6M7TLQ7_9HYPH</name>
<protein>
    <submittedName>
        <fullName evidence="1">Uncharacterized protein</fullName>
    </submittedName>
</protein>
<evidence type="ECO:0000313" key="1">
    <source>
        <dbReference type="EMBL" id="RJT37775.1"/>
    </source>
</evidence>
<gene>
    <name evidence="1" type="ORF">D3242_00515</name>
</gene>